<sequence length="136" mass="15578">MQKKPSKDAALNVLEFIANEALEAIAKFEAVQSDDNMSELFATRMRLKVQLDELKAARGESLTNDLYLNGSLRDVKSPELLMLKRGEIESIEYIKRRATILRKKLGISHYNALEFLAREAGFDSYRHALRELEYGK</sequence>
<reference evidence="1" key="1">
    <citation type="journal article" date="2016" name="Genome Announc.">
        <title>Complete Genome Sequences of Broad-Host-Range Pseudomonas aeruginosa Bacteriophages phiR18 and phiS12-1.</title>
        <authorList>
            <person name="Furusawa T."/>
            <person name="Iwano H."/>
            <person name="Higuchi H."/>
            <person name="Usui M."/>
            <person name="Maruyama F."/>
            <person name="Nakagawa I."/>
            <person name="Yokota H."/>
            <person name="Tamura Y."/>
        </authorList>
    </citation>
    <scope>NUCLEOTIDE SEQUENCE [LARGE SCALE GENOMIC DNA]</scope>
</reference>
<evidence type="ECO:0000313" key="1">
    <source>
        <dbReference type="EMBL" id="BAU16371.1"/>
    </source>
</evidence>
<name>A0A0S3UFS9_9CAUD</name>
<keyword evidence="2" id="KW-1185">Reference proteome</keyword>
<dbReference type="KEGG" id="vg:40080237"/>
<dbReference type="EMBL" id="LC102729">
    <property type="protein sequence ID" value="BAU16371.1"/>
    <property type="molecule type" value="Genomic_DNA"/>
</dbReference>
<dbReference type="Proteomes" id="UP000221614">
    <property type="component" value="Segment"/>
</dbReference>
<organism evidence="1 2">
    <name type="scientific">Pseudomonas phage phiR18</name>
    <dbReference type="NCBI Taxonomy" id="1752027"/>
    <lineage>
        <taxon>Viruses</taxon>
        <taxon>Duplodnaviria</taxon>
        <taxon>Heunggongvirae</taxon>
        <taxon>Uroviricota</taxon>
        <taxon>Caudoviricetes</taxon>
        <taxon>Kochitakasuvirus</taxon>
        <taxon>Kochitakasuvirus R18</taxon>
    </lineage>
</organism>
<accession>A0A0S3UFS9</accession>
<protein>
    <submittedName>
        <fullName evidence="1">Uncharacterized protein</fullName>
    </submittedName>
</protein>
<evidence type="ECO:0000313" key="2">
    <source>
        <dbReference type="Proteomes" id="UP000221614"/>
    </source>
</evidence>
<dbReference type="GeneID" id="40080237"/>
<proteinExistence type="predicted"/>
<dbReference type="RefSeq" id="YP_009604343.1">
    <property type="nucleotide sequence ID" value="NC_041964.1"/>
</dbReference>